<dbReference type="InterPro" id="IPR000742">
    <property type="entry name" value="EGF"/>
</dbReference>
<dbReference type="FunFam" id="2.60.40.60:FF:000161">
    <property type="entry name" value="FAT atypical cadherin 1"/>
    <property type="match status" value="1"/>
</dbReference>
<dbReference type="PROSITE" id="PS50268">
    <property type="entry name" value="CADHERIN_2"/>
    <property type="match status" value="33"/>
</dbReference>
<feature type="domain" description="Cadherin" evidence="21">
    <location>
        <begin position="144"/>
        <end position="251"/>
    </location>
</feature>
<dbReference type="InterPro" id="IPR002126">
    <property type="entry name" value="Cadherin-like_dom"/>
</dbReference>
<feature type="region of interest" description="Disordered" evidence="16">
    <location>
        <begin position="4218"/>
        <end position="4281"/>
    </location>
</feature>
<dbReference type="InterPro" id="IPR018097">
    <property type="entry name" value="EGF_Ca-bd_CS"/>
</dbReference>
<name>A0A6J2UQ81_CHACN</name>
<feature type="domain" description="EGF-like" evidence="20">
    <location>
        <begin position="4095"/>
        <end position="4131"/>
    </location>
</feature>
<dbReference type="GO" id="GO:0031175">
    <property type="term" value="P:neuron projection development"/>
    <property type="evidence" value="ECO:0007669"/>
    <property type="project" value="TreeGrafter"/>
</dbReference>
<feature type="transmembrane region" description="Helical" evidence="17">
    <location>
        <begin position="4192"/>
        <end position="4212"/>
    </location>
</feature>
<evidence type="ECO:0000313" key="22">
    <source>
        <dbReference type="Proteomes" id="UP000504632"/>
    </source>
</evidence>
<feature type="domain" description="Cadherin" evidence="21">
    <location>
        <begin position="2196"/>
        <end position="2296"/>
    </location>
</feature>
<evidence type="ECO:0000313" key="23">
    <source>
        <dbReference type="RefSeq" id="XP_030621432.1"/>
    </source>
</evidence>
<keyword evidence="8 14" id="KW-0106">Calcium</keyword>
<dbReference type="FunFam" id="2.60.40.60:FF:000013">
    <property type="entry name" value="Cadherin EGF LAG seven-pass G-type receptor"/>
    <property type="match status" value="3"/>
</dbReference>
<dbReference type="InterPro" id="IPR013032">
    <property type="entry name" value="EGF-like_CS"/>
</dbReference>
<organism evidence="22 23">
    <name type="scientific">Chanos chanos</name>
    <name type="common">Milkfish</name>
    <name type="synonym">Mugil chanos</name>
    <dbReference type="NCBI Taxonomy" id="29144"/>
    <lineage>
        <taxon>Eukaryota</taxon>
        <taxon>Metazoa</taxon>
        <taxon>Chordata</taxon>
        <taxon>Craniata</taxon>
        <taxon>Vertebrata</taxon>
        <taxon>Euteleostomi</taxon>
        <taxon>Actinopterygii</taxon>
        <taxon>Neopterygii</taxon>
        <taxon>Teleostei</taxon>
        <taxon>Ostariophysi</taxon>
        <taxon>Gonorynchiformes</taxon>
        <taxon>Chanidae</taxon>
        <taxon>Chanos</taxon>
    </lineage>
</organism>
<gene>
    <name evidence="23" type="primary">fat1b</name>
</gene>
<feature type="domain" description="Cadherin" evidence="21">
    <location>
        <begin position="2607"/>
        <end position="2714"/>
    </location>
</feature>
<dbReference type="OrthoDB" id="6252479at2759"/>
<dbReference type="FunFam" id="2.10.25.10:FF:000057">
    <property type="entry name" value="protocadherin Fat 1 isoform X2"/>
    <property type="match status" value="1"/>
</dbReference>
<dbReference type="GO" id="GO:0016477">
    <property type="term" value="P:cell migration"/>
    <property type="evidence" value="ECO:0007669"/>
    <property type="project" value="TreeGrafter"/>
</dbReference>
<dbReference type="PROSITE" id="PS01187">
    <property type="entry name" value="EGF_CA"/>
    <property type="match status" value="1"/>
</dbReference>
<feature type="domain" description="Cadherin" evidence="21">
    <location>
        <begin position="3449"/>
        <end position="3553"/>
    </location>
</feature>
<dbReference type="Proteomes" id="UP000504632">
    <property type="component" value="Chromosome 2"/>
</dbReference>
<dbReference type="FunFam" id="2.60.40.60:FF:000053">
    <property type="entry name" value="FAT atypical cadherin 3"/>
    <property type="match status" value="1"/>
</dbReference>
<dbReference type="SMART" id="SM00181">
    <property type="entry name" value="EGF"/>
    <property type="match status" value="5"/>
</dbReference>
<dbReference type="InterPro" id="IPR001791">
    <property type="entry name" value="Laminin_G"/>
</dbReference>
<comment type="caution">
    <text evidence="15">Lacks conserved residue(s) required for the propagation of feature annotation.</text>
</comment>
<dbReference type="Pfam" id="PF00008">
    <property type="entry name" value="EGF"/>
    <property type="match status" value="1"/>
</dbReference>
<evidence type="ECO:0000256" key="17">
    <source>
        <dbReference type="SAM" id="Phobius"/>
    </source>
</evidence>
<feature type="chain" id="PRO_5026657716" evidence="18">
    <location>
        <begin position="21"/>
        <end position="4562"/>
    </location>
</feature>
<feature type="domain" description="Cadherin" evidence="21">
    <location>
        <begin position="3032"/>
        <end position="3133"/>
    </location>
</feature>
<dbReference type="FunFam" id="2.60.40.60:FF:000059">
    <property type="entry name" value="FAT atypical cadherin 3"/>
    <property type="match status" value="1"/>
</dbReference>
<dbReference type="FunFam" id="2.60.40.60:FF:000041">
    <property type="entry name" value="FAT atypical cadherin 1"/>
    <property type="match status" value="1"/>
</dbReference>
<dbReference type="PROSITE" id="PS01186">
    <property type="entry name" value="EGF_2"/>
    <property type="match status" value="2"/>
</dbReference>
<feature type="region of interest" description="Disordered" evidence="16">
    <location>
        <begin position="4456"/>
        <end position="4496"/>
    </location>
</feature>
<dbReference type="Gene3D" id="2.60.40.60">
    <property type="entry name" value="Cadherins"/>
    <property type="match status" value="34"/>
</dbReference>
<dbReference type="FunFam" id="2.60.40.60:FF:000067">
    <property type="entry name" value="FAT atypical cadherin 1"/>
    <property type="match status" value="1"/>
</dbReference>
<evidence type="ECO:0000256" key="7">
    <source>
        <dbReference type="ARBA" id="ARBA00022737"/>
    </source>
</evidence>
<dbReference type="InterPro" id="IPR015919">
    <property type="entry name" value="Cadherin-like_sf"/>
</dbReference>
<dbReference type="PROSITE" id="PS00022">
    <property type="entry name" value="EGF_1"/>
    <property type="match status" value="4"/>
</dbReference>
<dbReference type="FunFam" id="2.60.40.60:FF:000035">
    <property type="entry name" value="Protocadherin Fat 3"/>
    <property type="match status" value="1"/>
</dbReference>
<dbReference type="Gene3D" id="2.60.120.200">
    <property type="match status" value="1"/>
</dbReference>
<accession>A0A6J2UQ81</accession>
<dbReference type="PROSITE" id="PS50025">
    <property type="entry name" value="LAM_G_DOMAIN"/>
    <property type="match status" value="1"/>
</dbReference>
<evidence type="ECO:0000256" key="12">
    <source>
        <dbReference type="ARBA" id="ARBA00023157"/>
    </source>
</evidence>
<dbReference type="FunFam" id="2.60.40.60:FF:000061">
    <property type="entry name" value="FAT atypical cadherin 3"/>
    <property type="match status" value="2"/>
</dbReference>
<dbReference type="GO" id="GO:0045296">
    <property type="term" value="F:cadherin binding"/>
    <property type="evidence" value="ECO:0007669"/>
    <property type="project" value="TreeGrafter"/>
</dbReference>
<dbReference type="GO" id="GO:0005509">
    <property type="term" value="F:calcium ion binding"/>
    <property type="evidence" value="ECO:0007669"/>
    <property type="project" value="UniProtKB-UniRule"/>
</dbReference>
<sequence length="4562" mass="501205">MGKQWSVLLLMLIFWSCTGAQQILSMQFTRSMYNASIYENAAAKTFVQSPIKMGIYMVNPSWDIWYQIESGNQANLFKAEKYVLGDFCFLRIRTKGGSSATLNREVKDHHLLRVKAIERHSGSEAQTTVYLQVLDTNDLRPLFSPTSYNITLPENTPIKTSIGRVTASDADTGTNGECYFSFKEWTNMFSIHPTTGIITLTGKLDYSDTSLYELDILAVDRGLKLYGSSGISSTAKLTVCVQQANVHAPVITAVPLTPWNTIQDPTYAFVTVEDDDEGQNGEIASLNIVAGDPLQQFKAIRTSPGSKEYKIKAVKDVEWEGYSYGYNLTLQAKDKGDPPRFSSAKVVRIRSPHEYMEGLKFEKSIYQVSLSEFAPPNSSVVMVRITPKHPNVKYSIQHKMQHFKIPFTINPKTGLITTTGPVQADRVSKYEFDVVTNNKRTRAKVIVNIIDVNNNAPKFQRSSYEASVDENVPVGTSILTVSASDLDDGENGYVTYSIINTTPQPFQIDYFTGVISTVMDLDCELMPSKYFLRIRASDWGAPFRREAETMVSITLNNLNDNKPLFENIDCDVTVPRSLGVGEQIMGISAIDADDLGAVQYEIRAGNDMSIFDLDPSSGVLSLKKSLNDDETAKLSQHTLQITANDGEMSSAVMLVNITVVNTLNKVHSKCVETGVLRDLAGMLLFGTKLQSYKEPEDAFANIHSINSDAPRFMDSTPGLIEVKEDLPVGSSIVLLRATDADSGFNGKLLFVISGGDTDSCFTIESDSGLLKIYEPLDRETTNRYVLNITVYDLGLPQRYSSHNLEIKVLDVNDNSPQFLQDGYTVNINENTAVGTDIIQLEATDKDLGINGVVRYKLLTETDKFIIDEETGIVTVNGPLDREVIPFYSLIVAAQDMATEEPQMVSTVLLTITLEDDNDNAPVFIPLYYHIKVREDIPVGTLVLWLEAYDPDLGQSGQVRYSLTDDGDGVFQVDKTSGAVYLSAALDYESRQVYNLTVKVKDKGKPNSLSSTAVVAVEVVDVNENLHCPSFSFFADWGGVSEDSPIGTSVMKVTALDEDTGRDGEIRYSIRDGSGLGVFTIDEESGIISTQELLDRETTNHYWLTVYATDQGVVPLSSHVEIYIEVQDVNDNAPQSPQPVYYPSVLENSPKDVSIMKMEAFDPDSSSDKLSFKITSGNPQGFFTINSETGLLTTTSRKLDREKQEQHILEVTVSDHVSPSKSSTVRVIVKVLDENDNSPQFLEKVYKIKLPERERTTEWEPVYRVIAFDKDESLFAEISYSIHEGDKNRKFFIDPKTGLVSSKEAFSAGEYNILTIRASDNGNPQRSSICRLHIEWITRPKPPSKPLVFEETSLAFTVMESDPVGHMVGVIDTDPIGSPVWLNIKGDLLAKDVFHIVQMACDLSCLAEGGNDDSRFDVERGSGAIIIAKNLDAEQQSYYNLTVEATDGTRAISTQVSIQVIDTNEHRPEFSQTKFEISIPEETQPGVKILEISATDEDEKNKLTYTLLSSTDPHSLKKFRLDPATGFLYTSEKLDHETMHRHVLTVMVRDQDVPMKRNLARVIVNVTDSNDNAPWFTSSQYSASVFESAAIGSAVLQVTALDKDKGRNAEILYSIDSGNDGNSFAIDSLSGIITVARELDRNYRSQFELTVKASDKGEPPLRMFAKVQITVTVSDNGRPKFPQNTVAVEISETLSIGSFVTSLIASSQSSVFYQITDGNVNSAFDINPNSGIIVTRRNLDYETQPSYKLTVQGTNMAGVTGNATVLIRLRDENDNVPVFTQMEFTGYVSESAKERSVVLTRDNEPLVIRATDADEDSKSRLIYQIVEPFAHNYFTIDSGTGVIQTITSLDYEQRSVFHFTVQVHDTGTPRLFSETAANVTIQVVDVNDCPPKFSQDLYEASLLVPTYKGVKVISLNATDEDFAFGARLLFSISDGNVGHKFRIDSTSGDIFVQNATHLRSRYKLAVRVSDGRFTDTAVVKVTVRESENHGLKFTQDVFTASVQENLSERKTIAIIAAVGNRIHEPLFYSILNPDRRFEIGRTSGVLFTTGIPFDREEQDVFDVVVEVTKEQKSAGVVHVLVKVTVEDMNDNAPIFVNMPYSVIVQMDSVVSTVFRQVTAVDRDIGKNAQIKYYLKEHEKYFQLSPSGEISLKKSFEPDSLNTKFVITIIAQDEGDPALSSTAQVSITVVNRATPVFERPFYSIEIPENTQLHTSIAQVQVNDSVASRAVYSISEGDPFNQFSINFNSGVIDVVQPLDFETHPAYKLSIRATDSVTGAHSEVFVDIIVEDVNDNAPLFVMGSYNTSLPEYVMIGTSAFQVMATDSDTGDNRQLFYQLVGEEAENFRIDSESGIIFTAGLLDHEAKKQHKLMVKAVDGGAPPMSSEVQVTVYVTDFNDNPPVFTQQIYTASVSELVPPGHFVTCVQGFDVDSLNAETLEYSILSGNDDNSFTINKSSGEIMISSQKKQKMEPMYNLILSVTDGVFQSLAEVKVSVVRENRHNPSFTQDEYLVELLENSPTGTFVVKVEALDEDMGKYGEVQFFIVNDAARDKFSIDAKGQIFTFESFDRENPLERVMFINVMAKDGGGKVGFCTVSVILTDVNDNAPQFRLSEYKGSVPGDAPRGTTVIKISAVDADEGSNADIAYAVDSDIGHFEIHPVSGVVVTKGSVSGLENSLYSFYVKAKDSGSPPKQSVIPVSIRILPHDVMTRKLVEPLLRLEIAEDLPVGSEIDVVRAQSKNFLKYSLVKGNTPESNRDDAFIVDSNTGKLKVAKRLDYETTKWYQLTLQVQIIQEGAEFISNADVNILLKDVNDNKPQFDSHSYQSFVVENSPAGTSVIQIKATDLDSGVNAEVVYSLDENQDFPEVLELFAVNRETGWITTQKELDREKRDRYRLAVVAVDRGQEIQMNDSSIVEVTVVDTNDNPPVFAKTVFKKTVKEDEIVPGSLIILLSITDSDTDEFNRKCSCFITGGDPLGLFDIQYTEGSWVIAARKPLDREESDFHLLNITATDGAFVARATVEITVLDANDNSPVCDKVLYVGTAPEDAPAGTPVLQVSATDADLSSNAAISYQLFGSGAEAFSIDSHTGALSTLLPFDREQKDVFNFTVRAVDGGNRFCQAAVLITVEDVNDNSPKFLLNPYHLSVFENTKPGAYVARLQASDSDSGVNAKIRFSLEDSAGGQFSIHEQSGIITLEKPLERKIKALYALKVRAADQGSPRALSSLGTVLVTVLDADDHPLVFEHRDYVTTVPEDVAMGTRLLRVFAACKDAEVDAKITYSITEGNEHGAFSVDSRTGDVFVIEELDYEVSHEHYLTIKATATDKYSPSDTTTVAVHITDVNDNAPVFSQDVYSAVVSEDVQLGSTVVIVTAKDIDGPSNSRVRLSIVDGNQGSPFLIDTVSGEVRVARQLDREKTSGYALTVLASDSGNPPKSSSTVISIDVSDVNDNPPLFSRDNHSLIIQESVPLGSDVLQLNVTDSDTAHNGPPFSYTITEGNEGNFFQIDQDGILRTSAQLNCKVKDQYFLKVQVADSGNPPLKSTTFISIRVVQASVYPPSVLPLDVLVSVHGEEYAGGLLGKIHATDQDDYDTLTYSLHPQAHGQFSVSGSDGRLLATRGLDAGVYPLNVSVTDGRFTSTASVTVTVRQATRLMLDDSVSVRFAGVSPEEFIRDHWRGFQKAVRGFAGVRRNEIHLVSLQPAEDPEGNLDVLLFFEKLRGGTLEALLQKLNSSTVAIQEMVGLRLVWLGRSLCAGLRCPAGLCQETVTLDETVMTTYSTEKLSIVVPQHRRTAQCLCTDGTCSYLSNPCDDQPCPEGTQCVADQREGKYICTCLGENEGKCQEETLMTFGENSYIRFRLRKVTQRELKLSLRLKTFSSHGTVMFARGRNFSVLEIVGGRLQYQFDCGGGPSVVSVHSAEVNDGHWHSVQLEVTANRARLVLDQLHTASGIAPGSLCSVHLGNRVILGSHVHLLSARPRGGFQITKSLQGCMDSVVLNGQKLSLSSKPPSGADIEEMSGVSPGCEVPLPQDCLTNPCLNGGSCLTKTTGGYYCKCNDAYVGTHCEVSKNPCASNPCLYGGTCVQTTDSYYCQCRGKYSGQRCQIAPFCKVNPCRNGGQCIDGLDGPVCDCGPGFTGKRCLSDVNECVQKPCLNGGQCVNTHGSFGCTCVQGFGGKLCEVDESERIRHRVVSTPWNIGLNEVVGIIIFLTAICFIVTLFVIARKKPCKPNKPDPDQDDYGEDHAYNQSTYFHPKPPPGQFLDTPPKVPVRPISYTPSTPGDLRNNLDRSPEFSSLGSDPVFGLRKPVAVCSVAPNLPPRPTSCSPTDIDSVLEPNWEEEYGEDLDSCLLNESMEDVSNAYSHGNGGNGPDPHTANSHSDFIDDNGYHWDNSDWIHCVQIPGIQGHLHYEFVQIPSSTHFDDLADTEYLSGCYDIENSDPPHVEPPPHHDLQSLPKDECSVPVAHRDSYPPTTRAATSHVQRRHGGIHGNQTTVTVPQGSTPGPSEFSRGAEPFYEPCEEGIHGTPYSLLPDSADSLSDLSTSGEDLGPIASDSESVEDVLTCKNTASVGGCE</sequence>
<feature type="domain" description="Cadherin" evidence="21">
    <location>
        <begin position="1136"/>
        <end position="1240"/>
    </location>
</feature>
<feature type="signal peptide" evidence="18">
    <location>
        <begin position="1"/>
        <end position="20"/>
    </location>
</feature>
<dbReference type="FunFam" id="2.60.40.60:FF:000089">
    <property type="entry name" value="FAT atypical cadherin 1"/>
    <property type="match status" value="1"/>
</dbReference>
<evidence type="ECO:0000259" key="20">
    <source>
        <dbReference type="PROSITE" id="PS50026"/>
    </source>
</evidence>
<feature type="domain" description="Cadherin" evidence="21">
    <location>
        <begin position="2816"/>
        <end position="2925"/>
    </location>
</feature>
<dbReference type="GO" id="GO:0007156">
    <property type="term" value="P:homophilic cell adhesion via plasma membrane adhesion molecules"/>
    <property type="evidence" value="ECO:0007669"/>
    <property type="project" value="InterPro"/>
</dbReference>
<feature type="domain" description="EGF-like" evidence="20">
    <location>
        <begin position="3797"/>
        <end position="3834"/>
    </location>
</feature>
<dbReference type="FunFam" id="2.60.40.60:FF:000026">
    <property type="entry name" value="FAT atypical cadherin 1"/>
    <property type="match status" value="2"/>
</dbReference>
<feature type="domain" description="Cadherin" evidence="21">
    <location>
        <begin position="1893"/>
        <end position="1997"/>
    </location>
</feature>
<feature type="domain" description="EGF-like" evidence="20">
    <location>
        <begin position="4019"/>
        <end position="4056"/>
    </location>
</feature>
<dbReference type="InterPro" id="IPR013320">
    <property type="entry name" value="ConA-like_dom_sf"/>
</dbReference>
<evidence type="ECO:0000256" key="8">
    <source>
        <dbReference type="ARBA" id="ARBA00022837"/>
    </source>
</evidence>
<dbReference type="CTD" id="565591"/>
<feature type="domain" description="Cadherin" evidence="21">
    <location>
        <begin position="1576"/>
        <end position="1680"/>
    </location>
</feature>
<dbReference type="PANTHER" id="PTHR24027:SF438">
    <property type="entry name" value="CADHERIN 23"/>
    <property type="match status" value="1"/>
</dbReference>
<feature type="domain" description="Cadherin" evidence="21">
    <location>
        <begin position="3569"/>
        <end position="3662"/>
    </location>
</feature>
<evidence type="ECO:0000256" key="6">
    <source>
        <dbReference type="ARBA" id="ARBA00022729"/>
    </source>
</evidence>
<keyword evidence="4 15" id="KW-0245">EGF-like domain</keyword>
<dbReference type="PROSITE" id="PS00010">
    <property type="entry name" value="ASX_HYDROXYL"/>
    <property type="match status" value="1"/>
</dbReference>
<dbReference type="CDD" id="cd11304">
    <property type="entry name" value="Cadherin_repeat"/>
    <property type="match status" value="33"/>
</dbReference>
<dbReference type="InterPro" id="IPR020894">
    <property type="entry name" value="Cadherin_CS"/>
</dbReference>
<feature type="domain" description="Cadherin" evidence="21">
    <location>
        <begin position="1241"/>
        <end position="1347"/>
    </location>
</feature>
<feature type="domain" description="Cadherin" evidence="21">
    <location>
        <begin position="2095"/>
        <end position="2195"/>
    </location>
</feature>
<feature type="domain" description="Cadherin" evidence="21">
    <location>
        <begin position="362"/>
        <end position="459"/>
    </location>
</feature>
<dbReference type="RefSeq" id="XP_030621432.1">
    <property type="nucleotide sequence ID" value="XM_030765572.1"/>
</dbReference>
<keyword evidence="11 17" id="KW-0472">Membrane</keyword>
<evidence type="ECO:0000256" key="14">
    <source>
        <dbReference type="PROSITE-ProRule" id="PRU00043"/>
    </source>
</evidence>
<feature type="domain" description="EGF-like" evidence="20">
    <location>
        <begin position="4058"/>
        <end position="4094"/>
    </location>
</feature>
<dbReference type="FunFam" id="2.60.40.60:FF:000024">
    <property type="entry name" value="FAT atypical cadherin 3"/>
    <property type="match status" value="1"/>
</dbReference>
<protein>
    <submittedName>
        <fullName evidence="23">Protocadherin Fat 1</fullName>
    </submittedName>
</protein>
<dbReference type="PROSITE" id="PS00232">
    <property type="entry name" value="CADHERIN_1"/>
    <property type="match status" value="13"/>
</dbReference>
<dbReference type="FunFam" id="2.60.40.60:FF:000015">
    <property type="entry name" value="FAT atypical cadherin 1"/>
    <property type="match status" value="2"/>
</dbReference>
<evidence type="ECO:0000256" key="10">
    <source>
        <dbReference type="ARBA" id="ARBA00022989"/>
    </source>
</evidence>
<feature type="disulfide bond" evidence="15">
    <location>
        <begin position="3806"/>
        <end position="3823"/>
    </location>
</feature>
<dbReference type="SMART" id="SM00179">
    <property type="entry name" value="EGF_CA"/>
    <property type="match status" value="4"/>
</dbReference>
<dbReference type="FunFam" id="2.60.40.60:FF:000071">
    <property type="entry name" value="FAT atypical cadherin 1"/>
    <property type="match status" value="1"/>
</dbReference>
<feature type="domain" description="Cadherin" evidence="21">
    <location>
        <begin position="460"/>
        <end position="565"/>
    </location>
</feature>
<feature type="domain" description="Cadherin" evidence="21">
    <location>
        <begin position="2710"/>
        <end position="2815"/>
    </location>
</feature>
<dbReference type="FunFam" id="2.10.25.10:FF:000154">
    <property type="entry name" value="FAT atypical cadherin 1"/>
    <property type="match status" value="1"/>
</dbReference>
<dbReference type="FunFam" id="2.60.40.60:FF:000058">
    <property type="entry name" value="FAT atypical cadherin 3"/>
    <property type="match status" value="1"/>
</dbReference>
<dbReference type="FunFam" id="2.60.40.60:FF:000052">
    <property type="entry name" value="FAT atypical cadherin 1"/>
    <property type="match status" value="1"/>
</dbReference>
<dbReference type="CDD" id="cd00110">
    <property type="entry name" value="LamG"/>
    <property type="match status" value="1"/>
</dbReference>
<keyword evidence="10 17" id="KW-1133">Transmembrane helix</keyword>
<keyword evidence="13" id="KW-0325">Glycoprotein</keyword>
<dbReference type="FunFam" id="2.60.40.60:FF:000107">
    <property type="entry name" value="FAT atypical cadherin 1"/>
    <property type="match status" value="1"/>
</dbReference>
<feature type="domain" description="EGF-like" evidence="20">
    <location>
        <begin position="4133"/>
        <end position="4169"/>
    </location>
</feature>
<keyword evidence="9" id="KW-0130">Cell adhesion</keyword>
<feature type="domain" description="Cadherin" evidence="21">
    <location>
        <begin position="1993"/>
        <end position="2094"/>
    </location>
</feature>
<feature type="domain" description="Cadherin" evidence="21">
    <location>
        <begin position="2926"/>
        <end position="3031"/>
    </location>
</feature>
<feature type="domain" description="Cadherin" evidence="21">
    <location>
        <begin position="2297"/>
        <end position="2400"/>
    </location>
</feature>
<dbReference type="FunFam" id="2.60.40.60:FF:000065">
    <property type="entry name" value="FAT atypical cadherin 1"/>
    <property type="match status" value="1"/>
</dbReference>
<dbReference type="FunFam" id="2.60.40.60:FF:000051">
    <property type="entry name" value="FAT atypical cadherin 1"/>
    <property type="match status" value="1"/>
</dbReference>
<dbReference type="FunFam" id="2.60.40.60:FF:000066">
    <property type="entry name" value="FAT atypical cadherin 1"/>
    <property type="match status" value="1"/>
</dbReference>
<dbReference type="FunFam" id="2.60.40.60:FF:000033">
    <property type="entry name" value="FAT atypical cadherin 1"/>
    <property type="match status" value="1"/>
</dbReference>
<feature type="compositionally biased region" description="Polar residues" evidence="16">
    <location>
        <begin position="4459"/>
        <end position="4468"/>
    </location>
</feature>
<dbReference type="SUPFAM" id="SSF49899">
    <property type="entry name" value="Concanavalin A-like lectins/glucanases"/>
    <property type="match status" value="1"/>
</dbReference>
<keyword evidence="3" id="KW-1003">Cell membrane</keyword>
<keyword evidence="22" id="KW-1185">Reference proteome</keyword>
<evidence type="ECO:0000256" key="18">
    <source>
        <dbReference type="SAM" id="SignalP"/>
    </source>
</evidence>
<feature type="disulfide bond" evidence="15">
    <location>
        <begin position="4084"/>
        <end position="4093"/>
    </location>
</feature>
<dbReference type="InParanoid" id="A0A6J2UQ81"/>
<dbReference type="SUPFAM" id="SSF57196">
    <property type="entry name" value="EGF/Laminin"/>
    <property type="match status" value="4"/>
</dbReference>
<dbReference type="PANTHER" id="PTHR24027">
    <property type="entry name" value="CADHERIN-23"/>
    <property type="match status" value="1"/>
</dbReference>
<feature type="domain" description="Laminin G" evidence="19">
    <location>
        <begin position="3836"/>
        <end position="4015"/>
    </location>
</feature>
<evidence type="ECO:0000259" key="19">
    <source>
        <dbReference type="PROSITE" id="PS50025"/>
    </source>
</evidence>
<feature type="domain" description="Cadherin" evidence="21">
    <location>
        <begin position="3344"/>
        <end position="3448"/>
    </location>
</feature>
<evidence type="ECO:0000259" key="21">
    <source>
        <dbReference type="PROSITE" id="PS50268"/>
    </source>
</evidence>
<feature type="region of interest" description="Disordered" evidence="16">
    <location>
        <begin position="4512"/>
        <end position="4546"/>
    </location>
</feature>
<reference evidence="23" key="1">
    <citation type="submission" date="2025-08" db="UniProtKB">
        <authorList>
            <consortium name="RefSeq"/>
        </authorList>
    </citation>
    <scope>IDENTIFICATION</scope>
</reference>
<dbReference type="GO" id="GO:0008013">
    <property type="term" value="F:beta-catenin binding"/>
    <property type="evidence" value="ECO:0007669"/>
    <property type="project" value="TreeGrafter"/>
</dbReference>
<dbReference type="FunFam" id="2.60.40.60:FF:000039">
    <property type="entry name" value="FAT atypical cadherin 3"/>
    <property type="match status" value="1"/>
</dbReference>
<dbReference type="InterPro" id="IPR039808">
    <property type="entry name" value="Cadherin"/>
</dbReference>
<dbReference type="InterPro" id="IPR000152">
    <property type="entry name" value="EGF-type_Asp/Asn_hydroxyl_site"/>
</dbReference>
<evidence type="ECO:0000256" key="16">
    <source>
        <dbReference type="SAM" id="MobiDB-lite"/>
    </source>
</evidence>
<dbReference type="FunFam" id="2.60.40.60:FF:000037">
    <property type="entry name" value="FAT atypical cadherin 1"/>
    <property type="match status" value="1"/>
</dbReference>
<dbReference type="SUPFAM" id="SSF49313">
    <property type="entry name" value="Cadherin-like"/>
    <property type="match status" value="33"/>
</dbReference>
<dbReference type="Pfam" id="PF00028">
    <property type="entry name" value="Cadherin"/>
    <property type="match status" value="29"/>
</dbReference>
<dbReference type="CDD" id="cd00054">
    <property type="entry name" value="EGF_CA"/>
    <property type="match status" value="4"/>
</dbReference>
<evidence type="ECO:0000256" key="5">
    <source>
        <dbReference type="ARBA" id="ARBA00022692"/>
    </source>
</evidence>
<dbReference type="SMART" id="SM00282">
    <property type="entry name" value="LamG"/>
    <property type="match status" value="1"/>
</dbReference>
<dbReference type="Pfam" id="PF02210">
    <property type="entry name" value="Laminin_G_2"/>
    <property type="match status" value="1"/>
</dbReference>
<keyword evidence="12 15" id="KW-1015">Disulfide bond</keyword>
<feature type="domain" description="Cadherin" evidence="21">
    <location>
        <begin position="819"/>
        <end position="923"/>
    </location>
</feature>
<feature type="disulfide bond" evidence="15">
    <location>
        <begin position="4121"/>
        <end position="4130"/>
    </location>
</feature>
<evidence type="ECO:0000256" key="9">
    <source>
        <dbReference type="ARBA" id="ARBA00022889"/>
    </source>
</evidence>
<dbReference type="FunFam" id="2.60.40.60:FF:000032">
    <property type="entry name" value="FAT atypical cadherin 1"/>
    <property type="match status" value="1"/>
</dbReference>
<feature type="domain" description="Cadherin" evidence="21">
    <location>
        <begin position="572"/>
        <end position="712"/>
    </location>
</feature>
<feature type="domain" description="Cadherin" evidence="21">
    <location>
        <begin position="3134"/>
        <end position="3238"/>
    </location>
</feature>
<feature type="domain" description="Cadherin" evidence="21">
    <location>
        <begin position="3239"/>
        <end position="3343"/>
    </location>
</feature>
<feature type="domain" description="Cadherin" evidence="21">
    <location>
        <begin position="1470"/>
        <end position="1575"/>
    </location>
</feature>
<evidence type="ECO:0000256" key="3">
    <source>
        <dbReference type="ARBA" id="ARBA00022475"/>
    </source>
</evidence>
<keyword evidence="6 18" id="KW-0732">Signal</keyword>
<feature type="domain" description="Cadherin" evidence="21">
    <location>
        <begin position="1779"/>
        <end position="1892"/>
    </location>
</feature>
<feature type="domain" description="Cadherin" evidence="21">
    <location>
        <begin position="714"/>
        <end position="818"/>
    </location>
</feature>
<evidence type="ECO:0000256" key="15">
    <source>
        <dbReference type="PROSITE-ProRule" id="PRU00076"/>
    </source>
</evidence>
<feature type="domain" description="Cadherin" evidence="21">
    <location>
        <begin position="1681"/>
        <end position="1778"/>
    </location>
</feature>
<evidence type="ECO:0000256" key="2">
    <source>
        <dbReference type="ARBA" id="ARBA00004479"/>
    </source>
</evidence>
<feature type="domain" description="Cadherin" evidence="21">
    <location>
        <begin position="2401"/>
        <end position="2502"/>
    </location>
</feature>
<comment type="subcellular location">
    <subcellularLocation>
        <location evidence="1">Cell membrane</location>
        <topology evidence="1">Single-pass membrane protein</topology>
    </subcellularLocation>
    <subcellularLocation>
        <location evidence="2">Membrane</location>
        <topology evidence="2">Single-pass type I membrane protein</topology>
    </subcellularLocation>
</comment>
<proteinExistence type="predicted"/>
<feature type="domain" description="Cadherin" evidence="21">
    <location>
        <begin position="2503"/>
        <end position="2606"/>
    </location>
</feature>
<dbReference type="FunFam" id="2.60.40.60:FF:000064">
    <property type="entry name" value="FAT atypical cadherin 1"/>
    <property type="match status" value="1"/>
</dbReference>
<dbReference type="Pfam" id="PF12661">
    <property type="entry name" value="hEGF"/>
    <property type="match status" value="1"/>
</dbReference>
<feature type="domain" description="Cadherin" evidence="21">
    <location>
        <begin position="924"/>
        <end position="1030"/>
    </location>
</feature>
<feature type="disulfide bond" evidence="15">
    <location>
        <begin position="4046"/>
        <end position="4055"/>
    </location>
</feature>
<evidence type="ECO:0000256" key="1">
    <source>
        <dbReference type="ARBA" id="ARBA00004162"/>
    </source>
</evidence>
<dbReference type="PROSITE" id="PS50026">
    <property type="entry name" value="EGF_3"/>
    <property type="match status" value="5"/>
</dbReference>
<dbReference type="SMART" id="SM00112">
    <property type="entry name" value="CA"/>
    <property type="match status" value="34"/>
</dbReference>
<dbReference type="FunFam" id="2.10.25.10:FF:000125">
    <property type="entry name" value="Neurogenic locus notch protein-like"/>
    <property type="match status" value="1"/>
</dbReference>
<feature type="domain" description="Cadherin" evidence="21">
    <location>
        <begin position="1039"/>
        <end position="1140"/>
    </location>
</feature>
<feature type="domain" description="Cadherin" evidence="21">
    <location>
        <begin position="29"/>
        <end position="143"/>
    </location>
</feature>
<evidence type="ECO:0000256" key="4">
    <source>
        <dbReference type="ARBA" id="ARBA00022536"/>
    </source>
</evidence>
<dbReference type="GO" id="GO:0016342">
    <property type="term" value="C:catenin complex"/>
    <property type="evidence" value="ECO:0007669"/>
    <property type="project" value="TreeGrafter"/>
</dbReference>
<keyword evidence="5 17" id="KW-0812">Transmembrane</keyword>
<keyword evidence="7" id="KW-0677">Repeat</keyword>
<dbReference type="FunFam" id="2.60.40.60:FF:000021">
    <property type="entry name" value="FAT atypical cadherin 1"/>
    <property type="match status" value="2"/>
</dbReference>
<feature type="compositionally biased region" description="Polar residues" evidence="16">
    <location>
        <begin position="4478"/>
        <end position="4492"/>
    </location>
</feature>
<dbReference type="GeneID" id="115805089"/>
<dbReference type="InterPro" id="IPR001881">
    <property type="entry name" value="EGF-like_Ca-bd_dom"/>
</dbReference>
<dbReference type="GO" id="GO:0009653">
    <property type="term" value="P:anatomical structure morphogenesis"/>
    <property type="evidence" value="ECO:0007669"/>
    <property type="project" value="UniProtKB-ARBA"/>
</dbReference>
<feature type="disulfide bond" evidence="15">
    <location>
        <begin position="4159"/>
        <end position="4168"/>
    </location>
</feature>
<evidence type="ECO:0000256" key="11">
    <source>
        <dbReference type="ARBA" id="ARBA00023136"/>
    </source>
</evidence>
<dbReference type="FunFam" id="2.60.40.60:FF:000084">
    <property type="entry name" value="FAT atypical cadherin 3"/>
    <property type="match status" value="1"/>
</dbReference>
<dbReference type="Gene3D" id="2.10.25.10">
    <property type="entry name" value="Laminin"/>
    <property type="match status" value="4"/>
</dbReference>
<dbReference type="FunFam" id="2.60.40.60:FF:000080">
    <property type="entry name" value="FAT atypical cadherin 1"/>
    <property type="match status" value="1"/>
</dbReference>
<feature type="compositionally biased region" description="Low complexity" evidence="16">
    <location>
        <begin position="4517"/>
        <end position="4532"/>
    </location>
</feature>
<dbReference type="PRINTS" id="PR00205">
    <property type="entry name" value="CADHERIN"/>
</dbReference>
<feature type="domain" description="Cadherin" evidence="21">
    <location>
        <begin position="1349"/>
        <end position="1469"/>
    </location>
</feature>
<evidence type="ECO:0000256" key="13">
    <source>
        <dbReference type="ARBA" id="ARBA00023180"/>
    </source>
</evidence>